<keyword evidence="1" id="KW-0732">Signal</keyword>
<gene>
    <name evidence="2" type="ORF">MTP16_14460</name>
</gene>
<dbReference type="RefSeq" id="WP_243510653.1">
    <property type="nucleotide sequence ID" value="NZ_CP094534.1"/>
</dbReference>
<sequence length="154" mass="16713">MYSVLRSATLLAVALSSLSACQRTTDVAPITVEGEWRLTVAGGGITGKMDALPPTQDHRLVLGADHHYAQYYNGQLQESNTYEVRTVKHSYDSAEDKVLFLKSTNSPDGQPYERQEIILSLTENKLELSTGGGCAINSVYERSAASGPFVCGVR</sequence>
<proteinExistence type="predicted"/>
<dbReference type="Proteomes" id="UP000831390">
    <property type="component" value="Chromosome"/>
</dbReference>
<accession>A0ABY4AZI9</accession>
<name>A0ABY4AZI9_9BACT</name>
<evidence type="ECO:0008006" key="4">
    <source>
        <dbReference type="Google" id="ProtNLM"/>
    </source>
</evidence>
<feature type="chain" id="PRO_5046288650" description="Lipocalin-like domain-containing protein" evidence="1">
    <location>
        <begin position="23"/>
        <end position="154"/>
    </location>
</feature>
<evidence type="ECO:0000313" key="2">
    <source>
        <dbReference type="EMBL" id="UOE32333.1"/>
    </source>
</evidence>
<evidence type="ECO:0000313" key="3">
    <source>
        <dbReference type="Proteomes" id="UP000831390"/>
    </source>
</evidence>
<dbReference type="EMBL" id="CP094534">
    <property type="protein sequence ID" value="UOE32333.1"/>
    <property type="molecule type" value="Genomic_DNA"/>
</dbReference>
<protein>
    <recommendedName>
        <fullName evidence="4">Lipocalin-like domain-containing protein</fullName>
    </recommendedName>
</protein>
<reference evidence="2 3" key="1">
    <citation type="submission" date="2022-03" db="EMBL/GenBank/DDBJ databases">
        <title>Hymenobactersp. isolated from the air.</title>
        <authorList>
            <person name="Won M."/>
            <person name="Kwon S.-W."/>
        </authorList>
    </citation>
    <scope>NUCLEOTIDE SEQUENCE [LARGE SCALE GENOMIC DNA]</scope>
    <source>
        <strain evidence="2 3">KACC 22596</strain>
    </source>
</reference>
<feature type="signal peptide" evidence="1">
    <location>
        <begin position="1"/>
        <end position="22"/>
    </location>
</feature>
<evidence type="ECO:0000256" key="1">
    <source>
        <dbReference type="SAM" id="SignalP"/>
    </source>
</evidence>
<keyword evidence="3" id="KW-1185">Reference proteome</keyword>
<organism evidence="2 3">
    <name type="scientific">Hymenobacter monticola</name>
    <dbReference type="NCBI Taxonomy" id="1705399"/>
    <lineage>
        <taxon>Bacteria</taxon>
        <taxon>Pseudomonadati</taxon>
        <taxon>Bacteroidota</taxon>
        <taxon>Cytophagia</taxon>
        <taxon>Cytophagales</taxon>
        <taxon>Hymenobacteraceae</taxon>
        <taxon>Hymenobacter</taxon>
    </lineage>
</organism>
<dbReference type="PROSITE" id="PS51257">
    <property type="entry name" value="PROKAR_LIPOPROTEIN"/>
    <property type="match status" value="1"/>
</dbReference>